<feature type="domain" description="General secretion pathway GspH" evidence="12">
    <location>
        <begin position="47"/>
        <end position="165"/>
    </location>
</feature>
<evidence type="ECO:0000256" key="4">
    <source>
        <dbReference type="ARBA" id="ARBA00022481"/>
    </source>
</evidence>
<evidence type="ECO:0000256" key="3">
    <source>
        <dbReference type="ARBA" id="ARBA00022475"/>
    </source>
</evidence>
<dbReference type="Pfam" id="PF12019">
    <property type="entry name" value="GspH"/>
    <property type="match status" value="1"/>
</dbReference>
<dbReference type="GO" id="GO:0015627">
    <property type="term" value="C:type II protein secretion system complex"/>
    <property type="evidence" value="ECO:0007669"/>
    <property type="project" value="InterPro"/>
</dbReference>
<sequence>MTQPNIAYKGFTLIELLIVLIIIAITLAIGIPNIRATIISNRLTASANDMIVALQLARSESIKKVRLAGVSIGTDNNGNSAPNKWIAFLESSTLPTSTPTAGTGTLIQSYEAATNIDLTVTSAGTNDDTPTYRSDGRLNSSTTITMDFTTINATEKRTITIAPSGRVSVTTTP</sequence>
<evidence type="ECO:0000256" key="9">
    <source>
        <dbReference type="ARBA" id="ARBA00025772"/>
    </source>
</evidence>
<evidence type="ECO:0000256" key="2">
    <source>
        <dbReference type="ARBA" id="ARBA00021549"/>
    </source>
</evidence>
<accession>A0A1R4HAU7</accession>
<dbReference type="SUPFAM" id="SSF54523">
    <property type="entry name" value="Pili subunits"/>
    <property type="match status" value="1"/>
</dbReference>
<evidence type="ECO:0000256" key="5">
    <source>
        <dbReference type="ARBA" id="ARBA00022519"/>
    </source>
</evidence>
<evidence type="ECO:0000256" key="1">
    <source>
        <dbReference type="ARBA" id="ARBA00004377"/>
    </source>
</evidence>
<dbReference type="InterPro" id="IPR045584">
    <property type="entry name" value="Pilin-like"/>
</dbReference>
<dbReference type="GO" id="GO:0015628">
    <property type="term" value="P:protein secretion by the type II secretion system"/>
    <property type="evidence" value="ECO:0007669"/>
    <property type="project" value="InterPro"/>
</dbReference>
<keyword evidence="4" id="KW-0488">Methylation</keyword>
<protein>
    <recommendedName>
        <fullName evidence="2">Type II secretion system protein H</fullName>
    </recommendedName>
    <alternativeName>
        <fullName evidence="10">General secretion pathway protein H</fullName>
    </alternativeName>
</protein>
<reference evidence="14" key="1">
    <citation type="submission" date="2017-02" db="EMBL/GenBank/DDBJ databases">
        <authorList>
            <person name="Daims H."/>
        </authorList>
    </citation>
    <scope>NUCLEOTIDE SEQUENCE [LARGE SCALE GENOMIC DNA]</scope>
</reference>
<keyword evidence="6 11" id="KW-0812">Transmembrane</keyword>
<evidence type="ECO:0000313" key="13">
    <source>
        <dbReference type="EMBL" id="SJM93339.1"/>
    </source>
</evidence>
<keyword evidence="7 11" id="KW-1133">Transmembrane helix</keyword>
<dbReference type="PROSITE" id="PS00409">
    <property type="entry name" value="PROKAR_NTER_METHYL"/>
    <property type="match status" value="1"/>
</dbReference>
<keyword evidence="5" id="KW-0997">Cell inner membrane</keyword>
<evidence type="ECO:0000313" key="14">
    <source>
        <dbReference type="Proteomes" id="UP000195667"/>
    </source>
</evidence>
<dbReference type="Gene3D" id="3.55.40.10">
    <property type="entry name" value="minor pseudopilin epsh domain"/>
    <property type="match status" value="1"/>
</dbReference>
<evidence type="ECO:0000259" key="12">
    <source>
        <dbReference type="Pfam" id="PF12019"/>
    </source>
</evidence>
<dbReference type="Proteomes" id="UP000195667">
    <property type="component" value="Unassembled WGS sequence"/>
</dbReference>
<evidence type="ECO:0000256" key="6">
    <source>
        <dbReference type="ARBA" id="ARBA00022692"/>
    </source>
</evidence>
<dbReference type="AlphaFoldDB" id="A0A1R4HAU7"/>
<keyword evidence="3" id="KW-1003">Cell membrane</keyword>
<feature type="transmembrane region" description="Helical" evidence="11">
    <location>
        <begin position="6"/>
        <end position="31"/>
    </location>
</feature>
<dbReference type="OrthoDB" id="2313614at2"/>
<dbReference type="EMBL" id="FUKI01000119">
    <property type="protein sequence ID" value="SJM93339.1"/>
    <property type="molecule type" value="Genomic_DNA"/>
</dbReference>
<dbReference type="Pfam" id="PF07963">
    <property type="entry name" value="N_methyl"/>
    <property type="match status" value="1"/>
</dbReference>
<dbReference type="InterPro" id="IPR022346">
    <property type="entry name" value="T2SS_GspH"/>
</dbReference>
<keyword evidence="14" id="KW-1185">Reference proteome</keyword>
<dbReference type="RefSeq" id="WP_087143788.1">
    <property type="nucleotide sequence ID" value="NZ_FUKI01000119.1"/>
</dbReference>
<keyword evidence="8 11" id="KW-0472">Membrane</keyword>
<name>A0A1R4HAU7_9GAMM</name>
<dbReference type="GO" id="GO:0005886">
    <property type="term" value="C:plasma membrane"/>
    <property type="evidence" value="ECO:0007669"/>
    <property type="project" value="UniProtKB-SubCell"/>
</dbReference>
<evidence type="ECO:0000256" key="10">
    <source>
        <dbReference type="ARBA" id="ARBA00030775"/>
    </source>
</evidence>
<evidence type="ECO:0000256" key="11">
    <source>
        <dbReference type="SAM" id="Phobius"/>
    </source>
</evidence>
<comment type="subcellular location">
    <subcellularLocation>
        <location evidence="1">Cell inner membrane</location>
        <topology evidence="1">Single-pass membrane protein</topology>
    </subcellularLocation>
</comment>
<evidence type="ECO:0000256" key="7">
    <source>
        <dbReference type="ARBA" id="ARBA00022989"/>
    </source>
</evidence>
<proteinExistence type="inferred from homology"/>
<dbReference type="InterPro" id="IPR012902">
    <property type="entry name" value="N_methyl_site"/>
</dbReference>
<organism evidence="13 14">
    <name type="scientific">Crenothrix polyspora</name>
    <dbReference type="NCBI Taxonomy" id="360316"/>
    <lineage>
        <taxon>Bacteria</taxon>
        <taxon>Pseudomonadati</taxon>
        <taxon>Pseudomonadota</taxon>
        <taxon>Gammaproteobacteria</taxon>
        <taxon>Methylococcales</taxon>
        <taxon>Crenotrichaceae</taxon>
        <taxon>Crenothrix</taxon>
    </lineage>
</organism>
<gene>
    <name evidence="13" type="ORF">CRENPOLYSF1_430043</name>
</gene>
<comment type="similarity">
    <text evidence="9">Belongs to the GSP H family.</text>
</comment>
<evidence type="ECO:0000256" key="8">
    <source>
        <dbReference type="ARBA" id="ARBA00023136"/>
    </source>
</evidence>
<dbReference type="NCBIfam" id="TIGR02532">
    <property type="entry name" value="IV_pilin_GFxxxE"/>
    <property type="match status" value="1"/>
</dbReference>